<evidence type="ECO:0000256" key="1">
    <source>
        <dbReference type="ARBA" id="ARBA00022786"/>
    </source>
</evidence>
<comment type="caution">
    <text evidence="2">The sequence shown here is derived from an EMBL/GenBank/DDBJ whole genome shotgun (WGS) entry which is preliminary data.</text>
</comment>
<evidence type="ECO:0008006" key="4">
    <source>
        <dbReference type="Google" id="ProtNLM"/>
    </source>
</evidence>
<dbReference type="InterPro" id="IPR011009">
    <property type="entry name" value="Kinase-like_dom_sf"/>
</dbReference>
<dbReference type="Proteomes" id="UP000664859">
    <property type="component" value="Unassembled WGS sequence"/>
</dbReference>
<evidence type="ECO:0000313" key="2">
    <source>
        <dbReference type="EMBL" id="KAG5191668.1"/>
    </source>
</evidence>
<dbReference type="Gene3D" id="1.10.510.10">
    <property type="entry name" value="Transferase(Phosphotransferase) domain 1"/>
    <property type="match status" value="1"/>
</dbReference>
<dbReference type="InterPro" id="IPR051348">
    <property type="entry name" value="U-box_ubiquitin_ligases"/>
</dbReference>
<keyword evidence="1" id="KW-0833">Ubl conjugation pathway</keyword>
<reference evidence="2" key="1">
    <citation type="submission" date="2021-02" db="EMBL/GenBank/DDBJ databases">
        <title>First Annotated Genome of the Yellow-green Alga Tribonema minus.</title>
        <authorList>
            <person name="Mahan K.M."/>
        </authorList>
    </citation>
    <scope>NUCLEOTIDE SEQUENCE</scope>
    <source>
        <strain evidence="2">UTEX B ZZ1240</strain>
    </source>
</reference>
<dbReference type="EMBL" id="JAFCMP010000016">
    <property type="protein sequence ID" value="KAG5191668.1"/>
    <property type="molecule type" value="Genomic_DNA"/>
</dbReference>
<gene>
    <name evidence="2" type="ORF">JKP88DRAFT_284986</name>
</gene>
<dbReference type="AlphaFoldDB" id="A0A835ZEP8"/>
<proteinExistence type="predicted"/>
<sequence length="137" mass="14772">MCPQYNATGKYGARSEIYSFGVVVLEVLSGRLSGEGGAMLRDLAEDGELLPDTRAGDWPPGLAASLLKLGLDCTGRYNRRPPAMVNVVQMLNAMVREHCPEARAAAGVDPIAQQRLVPKAPVPITAAMLKFSVQHRR</sequence>
<organism evidence="2 3">
    <name type="scientific">Tribonema minus</name>
    <dbReference type="NCBI Taxonomy" id="303371"/>
    <lineage>
        <taxon>Eukaryota</taxon>
        <taxon>Sar</taxon>
        <taxon>Stramenopiles</taxon>
        <taxon>Ochrophyta</taxon>
        <taxon>PX clade</taxon>
        <taxon>Xanthophyceae</taxon>
        <taxon>Tribonematales</taxon>
        <taxon>Tribonemataceae</taxon>
        <taxon>Tribonema</taxon>
    </lineage>
</organism>
<dbReference type="PANTHER" id="PTHR45647">
    <property type="entry name" value="OS02G0152300 PROTEIN"/>
    <property type="match status" value="1"/>
</dbReference>
<accession>A0A835ZEP8</accession>
<dbReference type="OrthoDB" id="1936432at2759"/>
<name>A0A835ZEP8_9STRA</name>
<protein>
    <recommendedName>
        <fullName evidence="4">Serine-threonine/tyrosine-protein kinase catalytic domain-containing protein</fullName>
    </recommendedName>
</protein>
<dbReference type="PANTHER" id="PTHR45647:SF139">
    <property type="entry name" value="OS02G0152300 PROTEIN"/>
    <property type="match status" value="1"/>
</dbReference>
<evidence type="ECO:0000313" key="3">
    <source>
        <dbReference type="Proteomes" id="UP000664859"/>
    </source>
</evidence>
<keyword evidence="3" id="KW-1185">Reference proteome</keyword>
<dbReference type="SUPFAM" id="SSF56112">
    <property type="entry name" value="Protein kinase-like (PK-like)"/>
    <property type="match status" value="1"/>
</dbReference>